<reference evidence="2 3" key="1">
    <citation type="submission" date="2018-05" db="EMBL/GenBank/DDBJ databases">
        <title>The Hungate 1000. A catalogue of reference genomes from the rumen microbiome.</title>
        <authorList>
            <person name="Kelly W."/>
        </authorList>
    </citation>
    <scope>NUCLEOTIDE SEQUENCE [LARGE SCALE GENOMIC DNA]</scope>
    <source>
        <strain evidence="2 3">SAb67</strain>
    </source>
</reference>
<evidence type="ECO:0000313" key="3">
    <source>
        <dbReference type="Proteomes" id="UP000245720"/>
    </source>
</evidence>
<dbReference type="EMBL" id="QGDI01000018">
    <property type="protein sequence ID" value="PWJ09879.1"/>
    <property type="molecule type" value="Genomic_DNA"/>
</dbReference>
<dbReference type="Gene3D" id="3.40.50.300">
    <property type="entry name" value="P-loop containing nucleotide triphosphate hydrolases"/>
    <property type="match status" value="1"/>
</dbReference>
<comment type="caution">
    <text evidence="2">The sequence shown here is derived from an EMBL/GenBank/DDBJ whole genome shotgun (WGS) entry which is preliminary data.</text>
</comment>
<dbReference type="PANTHER" id="PTHR30121:SF6">
    <property type="entry name" value="SLR6007 PROTEIN"/>
    <property type="match status" value="1"/>
</dbReference>
<protein>
    <submittedName>
        <fullName evidence="2">Uncharacterized protein DUF87</fullName>
    </submittedName>
</protein>
<dbReference type="Proteomes" id="UP000245720">
    <property type="component" value="Unassembled WGS sequence"/>
</dbReference>
<organism evidence="2 3">
    <name type="scientific">Ruminococcus flavefaciens</name>
    <dbReference type="NCBI Taxonomy" id="1265"/>
    <lineage>
        <taxon>Bacteria</taxon>
        <taxon>Bacillati</taxon>
        <taxon>Bacillota</taxon>
        <taxon>Clostridia</taxon>
        <taxon>Eubacteriales</taxon>
        <taxon>Oscillospiraceae</taxon>
        <taxon>Ruminococcus</taxon>
    </lineage>
</organism>
<dbReference type="OrthoDB" id="9804380at2"/>
<feature type="domain" description="TraG P-loop" evidence="1">
    <location>
        <begin position="226"/>
        <end position="530"/>
    </location>
</feature>
<evidence type="ECO:0000313" key="2">
    <source>
        <dbReference type="EMBL" id="PWJ09879.1"/>
    </source>
</evidence>
<dbReference type="Gene3D" id="1.10.8.730">
    <property type="match status" value="1"/>
</dbReference>
<accession>A0A315XT28</accession>
<dbReference type="InterPro" id="IPR051162">
    <property type="entry name" value="T4SS_component"/>
</dbReference>
<dbReference type="SUPFAM" id="SSF52540">
    <property type="entry name" value="P-loop containing nucleoside triphosphate hydrolases"/>
    <property type="match status" value="1"/>
</dbReference>
<dbReference type="CDD" id="cd01127">
    <property type="entry name" value="TrwB_TraG_TraD_VirD4"/>
    <property type="match status" value="1"/>
</dbReference>
<gene>
    <name evidence="2" type="ORF">IE37_03313</name>
</gene>
<sequence length="608" mass="70121">MKKRNKELTAEQKEEMSVKSYFDRIVPGAVKFYTDHYICGNYYKSVWVITEYPPTTEQLAILAHLADKNGVTLRIYNRLVDSIEQDKIVQQAMRKNHMMTTVNNVNESIKAQDNINDIVELVSDMNRNKEPLLHCSVFIELKADSDDKLRELQNDTRMELTRAKISVDRLILRQKEGFLSVLPSGMNMFGGQYERILPASAVANLYPLNYSGKTDEHGFYLGRDKYGSNVLVDFDRRTEDKTNSNILILGNSGQGKSYLMKLLLCNLRESGKNILVLDPEQEYHDLCENLDGTYIDMMSGEYMINPLEPKSWTDGEKGNKDEPEAFRKISKLSQHISYLKDFFRAYKDFTDAEIDTIELMLIRLYARFGIDDTTDLDTITSEDYPVMDDLYELCEKEYRSFDNEAKYIYTEDTIQGICLGIYSMCKGAESKYFNGHTNIRSGDFVCFGVKGIMDTNKKLRDTLLFNILSYMNDQILGKGNSIAAIDEAYLFLYNRTAIEYIRNGMKRCRKKESAFILASQNLEDFLQPDIRELTKPLFSIPTHHFLFNPGNIKAEEFIDTLQLEPAEYELIRFPERGTCLYRCGNERYLLMVKAPKYKAVLFGSAGGR</sequence>
<dbReference type="AlphaFoldDB" id="A0A315XT28"/>
<evidence type="ECO:0000259" key="1">
    <source>
        <dbReference type="Pfam" id="PF19044"/>
    </source>
</evidence>
<name>A0A315XT28_RUMFL</name>
<dbReference type="InterPro" id="IPR043964">
    <property type="entry name" value="P-loop_TraG"/>
</dbReference>
<dbReference type="RefSeq" id="WP_109727973.1">
    <property type="nucleotide sequence ID" value="NZ_QGDI01000018.1"/>
</dbReference>
<dbReference type="PANTHER" id="PTHR30121">
    <property type="entry name" value="UNCHARACTERIZED PROTEIN YJGR-RELATED"/>
    <property type="match status" value="1"/>
</dbReference>
<dbReference type="Pfam" id="PF19044">
    <property type="entry name" value="P-loop_TraG"/>
    <property type="match status" value="1"/>
</dbReference>
<proteinExistence type="predicted"/>
<dbReference type="InterPro" id="IPR027417">
    <property type="entry name" value="P-loop_NTPase"/>
</dbReference>